<dbReference type="InterPro" id="IPR019171">
    <property type="entry name" value="MIX23"/>
</dbReference>
<proteinExistence type="inferred from homology"/>
<dbReference type="AlphaFoldDB" id="A0A2H4SRS3"/>
<dbReference type="VEuPathDB" id="FungiDB:A9K55_001413"/>
<evidence type="ECO:0000313" key="3">
    <source>
        <dbReference type="Proteomes" id="UP000323067"/>
    </source>
</evidence>
<sequence length="192" mass="21921">MAQPRATTPLSPQFCFSTGTLREFLRFSRSTVDDTISQNLNALLTPARAGFDPRSTSQRTSKLLGKDVNANRCDSFISEVLFPAWDSRAQVFEFCAAVAASPDLDDPEATLRELQRQKDSDRVVDERLDPYSGRFCPRESRIDVLASTLRQERVIEDIVRRRTWEVIQDRCEKPPPDWRAAIAAWKKRTADQ</sequence>
<name>A0A2H4SRS3_CORMI</name>
<comment type="similarity">
    <text evidence="1">Belongs to the MIX23 family.</text>
</comment>
<reference evidence="2 3" key="1">
    <citation type="journal article" date="2017" name="BMC Genomics">
        <title>Chromosome level assembly and secondary metabolite potential of the parasitic fungus Cordyceps militaris.</title>
        <authorList>
            <person name="Kramer G.J."/>
            <person name="Nodwell J.R."/>
        </authorList>
    </citation>
    <scope>NUCLEOTIDE SEQUENCE [LARGE SCALE GENOMIC DNA]</scope>
    <source>
        <strain evidence="2 3">ATCC 34164</strain>
    </source>
</reference>
<dbReference type="Pfam" id="PF09774">
    <property type="entry name" value="MIX23"/>
    <property type="match status" value="1"/>
</dbReference>
<dbReference type="PANTHER" id="PTHR31905:SF2">
    <property type="entry name" value="PROTEIN MIX23"/>
    <property type="match status" value="1"/>
</dbReference>
<evidence type="ECO:0000313" key="2">
    <source>
        <dbReference type="EMBL" id="ATY65805.1"/>
    </source>
</evidence>
<organism evidence="2 3">
    <name type="scientific">Cordyceps militaris</name>
    <name type="common">Caterpillar fungus</name>
    <name type="synonym">Clavaria militaris</name>
    <dbReference type="NCBI Taxonomy" id="73501"/>
    <lineage>
        <taxon>Eukaryota</taxon>
        <taxon>Fungi</taxon>
        <taxon>Dikarya</taxon>
        <taxon>Ascomycota</taxon>
        <taxon>Pezizomycotina</taxon>
        <taxon>Sordariomycetes</taxon>
        <taxon>Hypocreomycetidae</taxon>
        <taxon>Hypocreales</taxon>
        <taxon>Cordycipitaceae</taxon>
        <taxon>Cordyceps</taxon>
    </lineage>
</organism>
<dbReference type="GO" id="GO:0005758">
    <property type="term" value="C:mitochondrial intermembrane space"/>
    <property type="evidence" value="ECO:0007669"/>
    <property type="project" value="InterPro"/>
</dbReference>
<dbReference type="EMBL" id="CP023326">
    <property type="protein sequence ID" value="ATY65805.1"/>
    <property type="molecule type" value="Genomic_DNA"/>
</dbReference>
<dbReference type="PIRSF" id="PIRSF022603">
    <property type="entry name" value="UCP022603"/>
    <property type="match status" value="1"/>
</dbReference>
<dbReference type="VEuPathDB" id="FungiDB:CCM_00741"/>
<dbReference type="PANTHER" id="PTHR31905">
    <property type="entry name" value="COILED-COIL DOMAIN-CONTAINING PROTEIN 58"/>
    <property type="match status" value="1"/>
</dbReference>
<evidence type="ECO:0000256" key="1">
    <source>
        <dbReference type="ARBA" id="ARBA00024204"/>
    </source>
</evidence>
<dbReference type="Proteomes" id="UP000323067">
    <property type="component" value="Chromosome iii"/>
</dbReference>
<dbReference type="OrthoDB" id="5593818at2759"/>
<accession>A0A2H4SRS3</accession>
<protein>
    <submittedName>
        <fullName evidence="2">Caffeine-induced death 2</fullName>
    </submittedName>
</protein>
<gene>
    <name evidence="2" type="ORF">A9K55_001413</name>
</gene>
<dbReference type="OMA" id="QFCFNER"/>
<dbReference type="InterPro" id="IPR016805">
    <property type="entry name" value="MIX23_fungal"/>
</dbReference>